<dbReference type="PANTHER" id="PTHR13094:SF1">
    <property type="entry name" value="NADH DEHYDROGENASE [UBIQUINONE] 1 BETA SUBCOMPLEX SUBUNIT 10"/>
    <property type="match status" value="1"/>
</dbReference>
<keyword evidence="7" id="KW-0496">Mitochondrion</keyword>
<dbReference type="STRING" id="595528.A0A0D2WYG8"/>
<organism evidence="9 10">
    <name type="scientific">Capsaspora owczarzaki (strain ATCC 30864)</name>
    <dbReference type="NCBI Taxonomy" id="595528"/>
    <lineage>
        <taxon>Eukaryota</taxon>
        <taxon>Filasterea</taxon>
        <taxon>Capsaspora</taxon>
    </lineage>
</organism>
<keyword evidence="10" id="KW-1185">Reference proteome</keyword>
<sequence length="107" mass="12676">MATRFTTYEHPTFDTSSVDWTDPVSVAEGKERFVRERLILTEVTAIFREQTSACYRREGVNHLENCKDVVEAYQRHLDRYSNPRKPLDNPFRRITELRLQQQAAKDE</sequence>
<evidence type="ECO:0000313" key="9">
    <source>
        <dbReference type="EMBL" id="KJE97983.1"/>
    </source>
</evidence>
<evidence type="ECO:0000256" key="7">
    <source>
        <dbReference type="ARBA" id="ARBA00023128"/>
    </source>
</evidence>
<reference evidence="10" key="1">
    <citation type="submission" date="2011-02" db="EMBL/GenBank/DDBJ databases">
        <title>The Genome Sequence of Capsaspora owczarzaki ATCC 30864.</title>
        <authorList>
            <person name="Russ C."/>
            <person name="Cuomo C."/>
            <person name="Burger G."/>
            <person name="Gray M.W."/>
            <person name="Holland P.W.H."/>
            <person name="King N."/>
            <person name="Lang F.B.F."/>
            <person name="Roger A.J."/>
            <person name="Ruiz-Trillo I."/>
            <person name="Young S.K."/>
            <person name="Zeng Q."/>
            <person name="Gargeya S."/>
            <person name="Alvarado L."/>
            <person name="Berlin A."/>
            <person name="Chapman S.B."/>
            <person name="Chen Z."/>
            <person name="Freedman E."/>
            <person name="Gellesch M."/>
            <person name="Goldberg J."/>
            <person name="Griggs A."/>
            <person name="Gujja S."/>
            <person name="Heilman E."/>
            <person name="Heiman D."/>
            <person name="Howarth C."/>
            <person name="Mehta T."/>
            <person name="Neiman D."/>
            <person name="Pearson M."/>
            <person name="Roberts A."/>
            <person name="Saif S."/>
            <person name="Shea T."/>
            <person name="Shenoy N."/>
            <person name="Sisk P."/>
            <person name="Stolte C."/>
            <person name="Sykes S."/>
            <person name="White J."/>
            <person name="Yandava C."/>
            <person name="Haas B."/>
            <person name="Nusbaum C."/>
            <person name="Birren B."/>
        </authorList>
    </citation>
    <scope>NUCLEOTIDE SEQUENCE</scope>
    <source>
        <strain evidence="10">ATCC 30864</strain>
    </source>
</reference>
<dbReference type="RefSeq" id="XP_004342643.1">
    <property type="nucleotide sequence ID" value="XM_004342594.2"/>
</dbReference>
<evidence type="ECO:0000256" key="4">
    <source>
        <dbReference type="ARBA" id="ARBA00022660"/>
    </source>
</evidence>
<evidence type="ECO:0000313" key="10">
    <source>
        <dbReference type="Proteomes" id="UP000008743"/>
    </source>
</evidence>
<comment type="similarity">
    <text evidence="2">Belongs to the complex I NDUFB10 subunit family.</text>
</comment>
<evidence type="ECO:0000256" key="1">
    <source>
        <dbReference type="ARBA" id="ARBA00004443"/>
    </source>
</evidence>
<keyword evidence="6" id="KW-0249">Electron transport</keyword>
<dbReference type="PhylomeDB" id="A0A0D2WYG8"/>
<evidence type="ECO:0000256" key="5">
    <source>
        <dbReference type="ARBA" id="ARBA00022792"/>
    </source>
</evidence>
<name>A0A0D2WYG8_CAPO3</name>
<proteinExistence type="inferred from homology"/>
<gene>
    <name evidence="9" type="ORF">CAOG_008042</name>
</gene>
<dbReference type="PANTHER" id="PTHR13094">
    <property type="entry name" value="NADH-UBIQUINONE OXIDOREDUCTASE PDSW SUBUNIT"/>
    <property type="match status" value="1"/>
</dbReference>
<dbReference type="EMBL" id="KE346376">
    <property type="protein sequence ID" value="KJE97983.1"/>
    <property type="molecule type" value="Genomic_DNA"/>
</dbReference>
<keyword evidence="8" id="KW-0472">Membrane</keyword>
<dbReference type="AlphaFoldDB" id="A0A0D2WYG8"/>
<evidence type="ECO:0000256" key="2">
    <source>
        <dbReference type="ARBA" id="ARBA00008317"/>
    </source>
</evidence>
<dbReference type="Proteomes" id="UP000008743">
    <property type="component" value="Unassembled WGS sequence"/>
</dbReference>
<comment type="subcellular location">
    <subcellularLocation>
        <location evidence="1">Mitochondrion inner membrane</location>
        <topology evidence="1">Peripheral membrane protein</topology>
        <orientation evidence="1">Matrix side</orientation>
    </subcellularLocation>
</comment>
<protein>
    <submittedName>
        <fullName evidence="9">Uncharacterized protein</fullName>
    </submittedName>
</protein>
<evidence type="ECO:0000256" key="6">
    <source>
        <dbReference type="ARBA" id="ARBA00022982"/>
    </source>
</evidence>
<keyword evidence="3" id="KW-0813">Transport</keyword>
<keyword evidence="5" id="KW-0999">Mitochondrion inner membrane</keyword>
<dbReference type="GO" id="GO:0045271">
    <property type="term" value="C:respiratory chain complex I"/>
    <property type="evidence" value="ECO:0007669"/>
    <property type="project" value="UniProtKB-ARBA"/>
</dbReference>
<dbReference type="Pfam" id="PF10249">
    <property type="entry name" value="NDUFB10"/>
    <property type="match status" value="1"/>
</dbReference>
<accession>A0A0D2WYG8</accession>
<evidence type="ECO:0000256" key="3">
    <source>
        <dbReference type="ARBA" id="ARBA00022448"/>
    </source>
</evidence>
<keyword evidence="4" id="KW-0679">Respiratory chain</keyword>
<evidence type="ECO:0000256" key="8">
    <source>
        <dbReference type="ARBA" id="ARBA00023136"/>
    </source>
</evidence>
<dbReference type="GO" id="GO:0005743">
    <property type="term" value="C:mitochondrial inner membrane"/>
    <property type="evidence" value="ECO:0007669"/>
    <property type="project" value="UniProtKB-SubCell"/>
</dbReference>
<dbReference type="InParanoid" id="A0A0D2WYG8"/>
<dbReference type="InterPro" id="IPR039993">
    <property type="entry name" value="NDUFB10"/>
</dbReference>
<dbReference type="OrthoDB" id="10252718at2759"/>
<dbReference type="InterPro" id="IPR019377">
    <property type="entry name" value="NADH_UbQ_OxRdtase_su10"/>
</dbReference>